<evidence type="ECO:0000256" key="11">
    <source>
        <dbReference type="ARBA" id="ARBA00022801"/>
    </source>
</evidence>
<evidence type="ECO:0000259" key="26">
    <source>
        <dbReference type="Pfam" id="PF13086"/>
    </source>
</evidence>
<evidence type="ECO:0000256" key="16">
    <source>
        <dbReference type="ARBA" id="ARBA00023125"/>
    </source>
</evidence>
<evidence type="ECO:0000256" key="8">
    <source>
        <dbReference type="ARBA" id="ARBA00022741"/>
    </source>
</evidence>
<reference evidence="29" key="1">
    <citation type="submission" date="2022-11" db="EMBL/GenBank/DDBJ databases">
        <authorList>
            <person name="Petersen C."/>
        </authorList>
    </citation>
    <scope>NUCLEOTIDE SEQUENCE</scope>
    <source>
        <strain evidence="29">IBT 29864</strain>
    </source>
</reference>
<evidence type="ECO:0000256" key="2">
    <source>
        <dbReference type="ARBA" id="ARBA00004173"/>
    </source>
</evidence>
<dbReference type="FunFam" id="3.40.50.300:FF:000789">
    <property type="entry name" value="DNA replication ATP-dependent helicase/nuclease DNA2"/>
    <property type="match status" value="1"/>
</dbReference>
<dbReference type="GO" id="GO:0006281">
    <property type="term" value="P:DNA repair"/>
    <property type="evidence" value="ECO:0007669"/>
    <property type="project" value="UniProtKB-KW"/>
</dbReference>
<dbReference type="EMBL" id="JAPZBS010000002">
    <property type="protein sequence ID" value="KAJ5380278.1"/>
    <property type="molecule type" value="Genomic_DNA"/>
</dbReference>
<dbReference type="GO" id="GO:0003677">
    <property type="term" value="F:DNA binding"/>
    <property type="evidence" value="ECO:0007669"/>
    <property type="project" value="UniProtKB-UniRule"/>
</dbReference>
<dbReference type="GO" id="GO:0005524">
    <property type="term" value="F:ATP binding"/>
    <property type="evidence" value="ECO:0007669"/>
    <property type="project" value="UniProtKB-UniRule"/>
</dbReference>
<feature type="compositionally biased region" description="Polar residues" evidence="23">
    <location>
        <begin position="212"/>
        <end position="224"/>
    </location>
</feature>
<name>A0A9W9SPT4_9EURO</name>
<reference evidence="29" key="2">
    <citation type="journal article" date="2023" name="IMA Fungus">
        <title>Comparative genomic study of the Penicillium genus elucidates a diverse pangenome and 15 lateral gene transfer events.</title>
        <authorList>
            <person name="Petersen C."/>
            <person name="Sorensen T."/>
            <person name="Nielsen M.R."/>
            <person name="Sondergaard T.E."/>
            <person name="Sorensen J.L."/>
            <person name="Fitzpatrick D.A."/>
            <person name="Frisvad J.C."/>
            <person name="Nielsen K.L."/>
        </authorList>
    </citation>
    <scope>NUCLEOTIDE SEQUENCE</scope>
    <source>
        <strain evidence="29">IBT 29864</strain>
    </source>
</reference>
<evidence type="ECO:0000256" key="17">
    <source>
        <dbReference type="ARBA" id="ARBA00023128"/>
    </source>
</evidence>
<evidence type="ECO:0000256" key="19">
    <source>
        <dbReference type="ARBA" id="ARBA00023242"/>
    </source>
</evidence>
<dbReference type="GO" id="GO:0017116">
    <property type="term" value="F:single-stranded DNA helicase activity"/>
    <property type="evidence" value="ECO:0007669"/>
    <property type="project" value="UniProtKB-UniRule"/>
</dbReference>
<evidence type="ECO:0000256" key="5">
    <source>
        <dbReference type="ARBA" id="ARBA00022705"/>
    </source>
</evidence>
<protein>
    <recommendedName>
        <fullName evidence="22">DNA replication ATP-dependent helicase/nuclease</fullName>
        <ecNumber evidence="22">3.1.-.-</ecNumber>
        <ecNumber evidence="22">3.6.4.12</ecNumber>
    </recommendedName>
</protein>
<feature type="domain" description="DUF83" evidence="24">
    <location>
        <begin position="868"/>
        <end position="972"/>
    </location>
</feature>
<dbReference type="FunFam" id="3.90.320.10:FF:000001">
    <property type="entry name" value="DNA replication helicase Dna2"/>
    <property type="match status" value="1"/>
</dbReference>
<dbReference type="InterPro" id="IPR047187">
    <property type="entry name" value="SF1_C_Upf1"/>
</dbReference>
<evidence type="ECO:0000259" key="27">
    <source>
        <dbReference type="Pfam" id="PF13087"/>
    </source>
</evidence>
<sequence length="1748" mass="194758">MMHAFPIRQRHSTRDAFLSHPAPNGIPELSTERLFRNTVESSCLLDVEYIIYLHWHEGRECIITRFKKKALGRNRIEIMATNNNNNNNNNNSYSISSNSRTKLNAFRYKEETVAPDNTISKNATKAVQNNKENQSSWLNGVVEPMQPSTDKVDPPPQAVPLNEETKPVKECPQTPGNRIPLADLISNAEDAFDPAPGPEVTPVDHVIWQHVPASSNPDASSQTPAGRRRKRRHSSSSAGSPTNGNSKKAQKEPLDLQSIQALFKTPQHDLATELWNNYMDKNMVDGTDDLPPPRLANLLSSSPQTPASGRTSRDSSGLRRSISCAAEWPTSRAKRRRVNRQDPGSGRGIFSRTRSDVLGSGKNKSSRINFLLDKIEKSLQPVPQVEMGPPNSSPLRQRMDAQRCRSSSPTMDRKGLGDAEAARESLLGKAADVSGATRDPILQDSESEFGDDDLDQDFMDLADVAEDPFVAPSADRNEFDSLGSSAWSSLAVEKPGSSHPRLQSINETKQPAMQNLMNNETKPDDSDNFEDDFGDFDDDFEDALAECDAKPINASKPPSVELHSVRKLNADPVNSAPQFQTHVPQLSTNGAAALSDDEFDDDFDLDAIEQTMKQTGEDAAYNLNSRKAIKRYQVVETAESSYVNSRGRTQPEQVLSVKDEKTDARKVIILRESWCDTPCSKDSFIHLVGDFDSAGHCVVDNTNHMIILHPDHLISATVVADSVDCQRRAVLQDRVKVFGQIEQPQAFGIIFHEVFQEALMANKWDLDSLRLLVEKVLKNHVEELYTINMSTSQAVETIMGKIPQVQAWADAFLQTKPKANSLVEDRNGAKLNLSITKLLEVEEHVWSPMYGLKGNIDATVQVACQDKDTLKNLVVPLELKTGKRDTNQGHRAQTALYTLLLSDRYDVDVKFGLLYYLELSKTLSIRGIRHELIQMIQVRNRLAGYIRERMQLPPMLKKAQMCNKCYAKTPCLIYHKLAEDGNGETSALGEDFEAFTKHLNQGDRDFFRKWDELLTKEEGNLIKFKRELWTLLSDERESYGRCFGDVVIDPRTAHEDENGTRINRFRYTFHKRKASPGFSFAESQISVGEPIVVSDEKGHFALANGYVTHVSTSHVTVAVDRRLQNARAKTVGFDAISNQSFRGIMEIGNDGLSELQDPNEQLVYRIDKDEFSNGMAIVRNNLICMMDKDLFQSRHLRRLIIAGQPPVFKPTSSAYKLPDSGSLNVDQKQAIDKVMSAKDYALVLGMPGTGKTTTIAHIIRALVAQGKSVLLTSYTHTAVDNILLKIRDDNIRTLRIGATTKIHPEVQQFADLAAIPKKTIEELKESYEKPQVVATTCLGVNHNIFNQRIFDYCIVDEASQITLPVCLGPIRMARTFILVGDHYQLPPLVQNKAAQEGGLDVSLFKLLSDAQPDSVVNLEHQYRMCEEIMLLSNTLIYSGRLKCGTPQVAARSLEIPNIQALKQFHTDDFYPTQSKQEICLGTCHGRCWLNDLVVPSAKTLLVNTDTLGASGLETAQGQRVVNHLEAILCTQLVEALIACGIPARDIGVITFYRSQLSILRQNLRHYSPELEMHTTDKFQGRDKEIVILSCVRSNAENHVGDLLRDWRRVNVAFTRARTKLLVLGSKSTLRDGNELLGKYVRLVEGKGWVYDLPPGAADSHVFQSAALDATQMPFQSPNAARSPGSTRNRMSPAVKKKSASREPLSPLGSRQPSSSLKRPAKRGVKLFNGNSVVGNRPILKDLVNDIAG</sequence>
<dbReference type="EC" id="3.1.-.-" evidence="22"/>
<keyword evidence="18 22" id="KW-0234">DNA repair</keyword>
<dbReference type="GO" id="GO:0071932">
    <property type="term" value="P:replication fork reversal"/>
    <property type="evidence" value="ECO:0007669"/>
    <property type="project" value="TreeGrafter"/>
</dbReference>
<keyword evidence="20 22" id="KW-0511">Multifunctional enzyme</keyword>
<dbReference type="Gene3D" id="3.90.320.10">
    <property type="match status" value="1"/>
</dbReference>
<feature type="compositionally biased region" description="Polar residues" evidence="23">
    <location>
        <begin position="298"/>
        <end position="310"/>
    </location>
</feature>
<evidence type="ECO:0000256" key="22">
    <source>
        <dbReference type="RuleBase" id="RU367041"/>
    </source>
</evidence>
<dbReference type="PANTHER" id="PTHR10887">
    <property type="entry name" value="DNA2/NAM7 HELICASE FAMILY"/>
    <property type="match status" value="1"/>
</dbReference>
<feature type="domain" description="DNA2/NAM7 helicase helicase" evidence="26">
    <location>
        <begin position="1223"/>
        <end position="1315"/>
    </location>
</feature>
<evidence type="ECO:0000256" key="15">
    <source>
        <dbReference type="ARBA" id="ARBA00023014"/>
    </source>
</evidence>
<dbReference type="Pfam" id="PF01930">
    <property type="entry name" value="Cas_Cas4"/>
    <property type="match status" value="1"/>
</dbReference>
<dbReference type="Pfam" id="PF13086">
    <property type="entry name" value="AAA_11"/>
    <property type="match status" value="2"/>
</dbReference>
<keyword evidence="13 22" id="KW-0067">ATP-binding</keyword>
<dbReference type="CDD" id="cd22318">
    <property type="entry name" value="DNA2_N-like"/>
    <property type="match status" value="1"/>
</dbReference>
<evidence type="ECO:0000256" key="7">
    <source>
        <dbReference type="ARBA" id="ARBA00022723"/>
    </source>
</evidence>
<evidence type="ECO:0000313" key="30">
    <source>
        <dbReference type="Proteomes" id="UP001147782"/>
    </source>
</evidence>
<evidence type="ECO:0000256" key="12">
    <source>
        <dbReference type="ARBA" id="ARBA00022806"/>
    </source>
</evidence>
<dbReference type="GO" id="GO:0051539">
    <property type="term" value="F:4 iron, 4 sulfur cluster binding"/>
    <property type="evidence" value="ECO:0007669"/>
    <property type="project" value="UniProtKB-UniRule"/>
</dbReference>
<evidence type="ECO:0000256" key="23">
    <source>
        <dbReference type="SAM" id="MobiDB-lite"/>
    </source>
</evidence>
<evidence type="ECO:0000256" key="1">
    <source>
        <dbReference type="ARBA" id="ARBA00001966"/>
    </source>
</evidence>
<keyword evidence="11 22" id="KW-0378">Hydrolase</keyword>
<dbReference type="Gene3D" id="3.40.50.300">
    <property type="entry name" value="P-loop containing nucleotide triphosphate hydrolases"/>
    <property type="match status" value="2"/>
</dbReference>
<dbReference type="CDD" id="cd18808">
    <property type="entry name" value="SF1_C_Upf1"/>
    <property type="match status" value="1"/>
</dbReference>
<dbReference type="Pfam" id="PF08696">
    <property type="entry name" value="Dna2"/>
    <property type="match status" value="1"/>
</dbReference>
<evidence type="ECO:0000256" key="10">
    <source>
        <dbReference type="ARBA" id="ARBA00022763"/>
    </source>
</evidence>
<dbReference type="PANTHER" id="PTHR10887:SF433">
    <property type="entry name" value="DNA REPLICATION ATP-DEPENDENT HELICASE_NUCLEASE DNA2"/>
    <property type="match status" value="1"/>
</dbReference>
<dbReference type="InterPro" id="IPR041677">
    <property type="entry name" value="DNA2/NAM7_AAA_11"/>
</dbReference>
<dbReference type="SUPFAM" id="SSF52540">
    <property type="entry name" value="P-loop containing nucleoside triphosphate hydrolases"/>
    <property type="match status" value="1"/>
</dbReference>
<evidence type="ECO:0000259" key="25">
    <source>
        <dbReference type="Pfam" id="PF08696"/>
    </source>
</evidence>
<comment type="similarity">
    <text evidence="3 22">Belongs to the DNA2/NAM7 helicase family.</text>
</comment>
<feature type="region of interest" description="Disordered" evidence="23">
    <location>
        <begin position="1672"/>
        <end position="1723"/>
    </location>
</feature>
<dbReference type="RefSeq" id="XP_056557849.1">
    <property type="nucleotide sequence ID" value="XM_056695637.1"/>
</dbReference>
<feature type="compositionally biased region" description="Polar residues" evidence="23">
    <location>
        <begin position="1672"/>
        <end position="1689"/>
    </location>
</feature>
<feature type="region of interest" description="Disordered" evidence="23">
    <location>
        <begin position="144"/>
        <end position="180"/>
    </location>
</feature>
<dbReference type="FunFam" id="3.40.50.300:FF:001170">
    <property type="entry name" value="DNA replication helicase Dna2"/>
    <property type="match status" value="1"/>
</dbReference>
<evidence type="ECO:0000256" key="20">
    <source>
        <dbReference type="ARBA" id="ARBA00023268"/>
    </source>
</evidence>
<evidence type="ECO:0000256" key="18">
    <source>
        <dbReference type="ARBA" id="ARBA00023204"/>
    </source>
</evidence>
<dbReference type="InterPro" id="IPR045055">
    <property type="entry name" value="DNA2/NAM7-like"/>
</dbReference>
<feature type="domain" description="DNA2/NAM7 helicase-like C-terminal" evidence="27">
    <location>
        <begin position="1399"/>
        <end position="1626"/>
    </location>
</feature>
<keyword evidence="15 22" id="KW-0411">Iron-sulfur</keyword>
<evidence type="ECO:0000259" key="24">
    <source>
        <dbReference type="Pfam" id="PF01930"/>
    </source>
</evidence>
<comment type="catalytic activity">
    <reaction evidence="21 22">
        <text>ATP + H2O = ADP + phosphate + H(+)</text>
        <dbReference type="Rhea" id="RHEA:13065"/>
        <dbReference type="ChEBI" id="CHEBI:15377"/>
        <dbReference type="ChEBI" id="CHEBI:15378"/>
        <dbReference type="ChEBI" id="CHEBI:30616"/>
        <dbReference type="ChEBI" id="CHEBI:43474"/>
        <dbReference type="ChEBI" id="CHEBI:456216"/>
        <dbReference type="EC" id="3.6.4.12"/>
    </reaction>
</comment>
<dbReference type="OrthoDB" id="6513042at2759"/>
<dbReference type="InterPro" id="IPR014808">
    <property type="entry name" value="DNA_replication_fac_Dna2_N"/>
</dbReference>
<dbReference type="Proteomes" id="UP001147782">
    <property type="component" value="Unassembled WGS sequence"/>
</dbReference>
<keyword evidence="12 22" id="KW-0347">Helicase</keyword>
<proteinExistence type="inferred from homology"/>
<dbReference type="InterPro" id="IPR022765">
    <property type="entry name" value="Dna2/Cas4_DUF83"/>
</dbReference>
<keyword evidence="14 22" id="KW-0408">Iron</keyword>
<dbReference type="InterPro" id="IPR027417">
    <property type="entry name" value="P-loop_NTPase"/>
</dbReference>
<dbReference type="InterPro" id="IPR041679">
    <property type="entry name" value="DNA2/NAM7-like_C"/>
</dbReference>
<evidence type="ECO:0000256" key="4">
    <source>
        <dbReference type="ARBA" id="ARBA00022485"/>
    </source>
</evidence>
<dbReference type="GO" id="GO:0005739">
    <property type="term" value="C:mitochondrion"/>
    <property type="evidence" value="ECO:0007669"/>
    <property type="project" value="UniProtKB-SubCell"/>
</dbReference>
<dbReference type="GO" id="GO:0033567">
    <property type="term" value="P:DNA replication, Okazaki fragment processing"/>
    <property type="evidence" value="ECO:0007669"/>
    <property type="project" value="UniProtKB-UniRule"/>
</dbReference>
<gene>
    <name evidence="29" type="ORF">N7496_002706</name>
</gene>
<comment type="cofactor">
    <cofactor evidence="1">
        <name>[4Fe-4S] cluster</name>
        <dbReference type="ChEBI" id="CHEBI:49883"/>
    </cofactor>
</comment>
<evidence type="ECO:0000256" key="9">
    <source>
        <dbReference type="ARBA" id="ARBA00022759"/>
    </source>
</evidence>
<feature type="domain" description="DNA2 rift barrel" evidence="28">
    <location>
        <begin position="1034"/>
        <end position="1130"/>
    </location>
</feature>
<keyword evidence="30" id="KW-1185">Reference proteome</keyword>
<keyword evidence="5 22" id="KW-0235">DNA replication</keyword>
<feature type="domain" description="DNA replication factor Dna2 N-terminal" evidence="25">
    <location>
        <begin position="660"/>
        <end position="862"/>
    </location>
</feature>
<evidence type="ECO:0000256" key="14">
    <source>
        <dbReference type="ARBA" id="ARBA00023004"/>
    </source>
</evidence>
<feature type="region of interest" description="Disordered" evidence="23">
    <location>
        <begin position="285"/>
        <end position="364"/>
    </location>
</feature>
<dbReference type="GO" id="GO:0046872">
    <property type="term" value="F:metal ion binding"/>
    <property type="evidence" value="ECO:0007669"/>
    <property type="project" value="UniProtKB-UniRule"/>
</dbReference>
<dbReference type="InterPro" id="IPR048459">
    <property type="entry name" value="DNA2_Rift"/>
</dbReference>
<dbReference type="GO" id="GO:0005694">
    <property type="term" value="C:chromosome"/>
    <property type="evidence" value="ECO:0007669"/>
    <property type="project" value="UniProtKB-SubCell"/>
</dbReference>
<feature type="region of interest" description="Disordered" evidence="23">
    <location>
        <begin position="212"/>
        <end position="252"/>
    </location>
</feature>
<keyword evidence="7 22" id="KW-0479">Metal-binding</keyword>
<accession>A0A9W9SPT4</accession>
<evidence type="ECO:0000256" key="6">
    <source>
        <dbReference type="ARBA" id="ARBA00022722"/>
    </source>
</evidence>
<keyword evidence="16 22" id="KW-0238">DNA-binding</keyword>
<evidence type="ECO:0000256" key="13">
    <source>
        <dbReference type="ARBA" id="ARBA00022840"/>
    </source>
</evidence>
<evidence type="ECO:0000256" key="3">
    <source>
        <dbReference type="ARBA" id="ARBA00007913"/>
    </source>
</evidence>
<dbReference type="Pfam" id="PF21123">
    <property type="entry name" value="Dna2_Rift"/>
    <property type="match status" value="1"/>
</dbReference>
<keyword evidence="8 22" id="KW-0547">Nucleotide-binding</keyword>
<evidence type="ECO:0000256" key="21">
    <source>
        <dbReference type="ARBA" id="ARBA00047995"/>
    </source>
</evidence>
<dbReference type="InterPro" id="IPR011604">
    <property type="entry name" value="PDDEXK-like_dom_sf"/>
</dbReference>
<keyword evidence="10 22" id="KW-0227">DNA damage</keyword>
<feature type="domain" description="DNA2/NAM7 helicase helicase" evidence="26">
    <location>
        <begin position="1324"/>
        <end position="1391"/>
    </location>
</feature>
<dbReference type="InterPro" id="IPR026851">
    <property type="entry name" value="Dna2/JHS1_DEXXQ-box"/>
</dbReference>
<keyword evidence="17" id="KW-0496">Mitochondrion</keyword>
<dbReference type="GO" id="GO:0017108">
    <property type="term" value="F:5'-flap endonuclease activity"/>
    <property type="evidence" value="ECO:0007669"/>
    <property type="project" value="UniProtKB-UniRule"/>
</dbReference>
<dbReference type="EC" id="3.6.4.12" evidence="22"/>
<evidence type="ECO:0000313" key="29">
    <source>
        <dbReference type="EMBL" id="KAJ5380278.1"/>
    </source>
</evidence>
<dbReference type="CDD" id="cd18041">
    <property type="entry name" value="DEXXQc_DNA2"/>
    <property type="match status" value="1"/>
</dbReference>
<keyword evidence="9" id="KW-0255">Endonuclease</keyword>
<keyword evidence="19 22" id="KW-0539">Nucleus</keyword>
<dbReference type="GO" id="GO:0005634">
    <property type="term" value="C:nucleus"/>
    <property type="evidence" value="ECO:0007669"/>
    <property type="project" value="UniProtKB-SubCell"/>
</dbReference>
<dbReference type="GeneID" id="81434814"/>
<comment type="function">
    <text evidence="22">Key enzyme involved in DNA replication and DNA repair. Involved in Okazaki fragments processing by cleaving long flaps that escape FEN1: flaps that are longer than 27 nucleotides are coated by replication protein A complex (RPA), leading to recruit DNA2 which cleaves the flap until it is too short to bind RPA and becomes a substrate for FEN1. Also involved in 5'-end resection of DNA during double-strand break (DSB) repair by mediating the cleavage of 5'-ssDNA.</text>
</comment>
<evidence type="ECO:0000259" key="28">
    <source>
        <dbReference type="Pfam" id="PF21123"/>
    </source>
</evidence>
<comment type="caution">
    <text evidence="29">The sequence shown here is derived from an EMBL/GenBank/DDBJ whole genome shotgun (WGS) entry which is preliminary data.</text>
</comment>
<keyword evidence="4 22" id="KW-0004">4Fe-4S</keyword>
<dbReference type="Pfam" id="PF13087">
    <property type="entry name" value="AAA_12"/>
    <property type="match status" value="1"/>
</dbReference>
<organism evidence="29 30">
    <name type="scientific">Penicillium cataractarum</name>
    <dbReference type="NCBI Taxonomy" id="2100454"/>
    <lineage>
        <taxon>Eukaryota</taxon>
        <taxon>Fungi</taxon>
        <taxon>Dikarya</taxon>
        <taxon>Ascomycota</taxon>
        <taxon>Pezizomycotina</taxon>
        <taxon>Eurotiomycetes</taxon>
        <taxon>Eurotiomycetidae</taxon>
        <taxon>Eurotiales</taxon>
        <taxon>Aspergillaceae</taxon>
        <taxon>Penicillium</taxon>
    </lineage>
</organism>
<keyword evidence="6 22" id="KW-0540">Nuclease</keyword>
<comment type="subcellular location">
    <subcellularLocation>
        <location evidence="2">Mitochondrion</location>
    </subcellularLocation>
    <subcellularLocation>
        <location evidence="22">Nucleus</location>
    </subcellularLocation>
    <subcellularLocation>
        <location evidence="22">Chromosome</location>
    </subcellularLocation>
</comment>
<keyword evidence="22" id="KW-0158">Chromosome</keyword>